<keyword evidence="2" id="KW-0479">Metal-binding</keyword>
<organism evidence="11 12">
    <name type="scientific">Caenorhabditis nigoni</name>
    <dbReference type="NCBI Taxonomy" id="1611254"/>
    <lineage>
        <taxon>Eukaryota</taxon>
        <taxon>Metazoa</taxon>
        <taxon>Ecdysozoa</taxon>
        <taxon>Nematoda</taxon>
        <taxon>Chromadorea</taxon>
        <taxon>Rhabditida</taxon>
        <taxon>Rhabditina</taxon>
        <taxon>Rhabditomorpha</taxon>
        <taxon>Rhabditoidea</taxon>
        <taxon>Rhabditidae</taxon>
        <taxon>Peloderinae</taxon>
        <taxon>Caenorhabditis</taxon>
    </lineage>
</organism>
<evidence type="ECO:0000256" key="2">
    <source>
        <dbReference type="ARBA" id="ARBA00022723"/>
    </source>
</evidence>
<dbReference type="Proteomes" id="UP000230233">
    <property type="component" value="Chromosome I"/>
</dbReference>
<feature type="region of interest" description="Disordered" evidence="8">
    <location>
        <begin position="249"/>
        <end position="272"/>
    </location>
</feature>
<evidence type="ECO:0000256" key="7">
    <source>
        <dbReference type="PROSITE-ProRule" id="PRU00042"/>
    </source>
</evidence>
<comment type="caution">
    <text evidence="11">The sequence shown here is derived from an EMBL/GenBank/DDBJ whole genome shotgun (WGS) entry which is preliminary data.</text>
</comment>
<keyword evidence="12" id="KW-1185">Reference proteome</keyword>
<feature type="compositionally biased region" description="Polar residues" evidence="8">
    <location>
        <begin position="261"/>
        <end position="272"/>
    </location>
</feature>
<keyword evidence="5" id="KW-0862">Zinc</keyword>
<dbReference type="AlphaFoldDB" id="A0A2G5VJ18"/>
<evidence type="ECO:0000313" key="12">
    <source>
        <dbReference type="Proteomes" id="UP000230233"/>
    </source>
</evidence>
<evidence type="ECO:0000256" key="4">
    <source>
        <dbReference type="ARBA" id="ARBA00022771"/>
    </source>
</evidence>
<keyword evidence="9" id="KW-1133">Transmembrane helix</keyword>
<dbReference type="InterPro" id="IPR050888">
    <property type="entry name" value="ZnF_C2H2-type_TF"/>
</dbReference>
<gene>
    <name evidence="11" type="primary">Cni-row-1</name>
    <name evidence="11" type="synonym">Cnig_chr_I.g2052</name>
    <name evidence="11" type="ORF">B9Z55_002052</name>
</gene>
<dbReference type="SMART" id="SM00355">
    <property type="entry name" value="ZnF_C2H2"/>
    <property type="match status" value="4"/>
</dbReference>
<evidence type="ECO:0000313" key="11">
    <source>
        <dbReference type="EMBL" id="PIC51606.1"/>
    </source>
</evidence>
<feature type="domain" description="C2H2-type" evidence="10">
    <location>
        <begin position="502"/>
        <end position="530"/>
    </location>
</feature>
<evidence type="ECO:0000256" key="8">
    <source>
        <dbReference type="SAM" id="MobiDB-lite"/>
    </source>
</evidence>
<dbReference type="InterPro" id="IPR013087">
    <property type="entry name" value="Znf_C2H2_type"/>
</dbReference>
<keyword evidence="9" id="KW-0472">Membrane</keyword>
<dbReference type="PROSITE" id="PS50157">
    <property type="entry name" value="ZINC_FINGER_C2H2_2"/>
    <property type="match status" value="1"/>
</dbReference>
<dbReference type="PROSITE" id="PS00028">
    <property type="entry name" value="ZINC_FINGER_C2H2_1"/>
    <property type="match status" value="2"/>
</dbReference>
<dbReference type="Gene3D" id="1.10.8.1320">
    <property type="match status" value="1"/>
</dbReference>
<evidence type="ECO:0000256" key="3">
    <source>
        <dbReference type="ARBA" id="ARBA00022737"/>
    </source>
</evidence>
<accession>A0A2G5VJ18</accession>
<feature type="transmembrane region" description="Helical" evidence="9">
    <location>
        <begin position="87"/>
        <end position="108"/>
    </location>
</feature>
<dbReference type="EMBL" id="PDUG01000001">
    <property type="protein sequence ID" value="PIC51606.1"/>
    <property type="molecule type" value="Genomic_DNA"/>
</dbReference>
<keyword evidence="3" id="KW-0677">Repeat</keyword>
<reference evidence="12" key="1">
    <citation type="submission" date="2017-10" db="EMBL/GenBank/DDBJ databases">
        <title>Rapid genome shrinkage in a self-fertile nematode reveals novel sperm competition proteins.</title>
        <authorList>
            <person name="Yin D."/>
            <person name="Schwarz E.M."/>
            <person name="Thomas C.G."/>
            <person name="Felde R.L."/>
            <person name="Korf I.F."/>
            <person name="Cutter A.D."/>
            <person name="Schartner C.M."/>
            <person name="Ralston E.J."/>
            <person name="Meyer B.J."/>
            <person name="Haag E.S."/>
        </authorList>
    </citation>
    <scope>NUCLEOTIDE SEQUENCE [LARGE SCALE GENOMIC DNA]</scope>
    <source>
        <strain evidence="12">JU1422</strain>
    </source>
</reference>
<evidence type="ECO:0000256" key="5">
    <source>
        <dbReference type="ARBA" id="ARBA00022833"/>
    </source>
</evidence>
<dbReference type="OrthoDB" id="5876240at2759"/>
<keyword evidence="6" id="KW-0539">Nucleus</keyword>
<keyword evidence="4 7" id="KW-0863">Zinc-finger</keyword>
<evidence type="ECO:0000256" key="6">
    <source>
        <dbReference type="ARBA" id="ARBA00023242"/>
    </source>
</evidence>
<evidence type="ECO:0000259" key="10">
    <source>
        <dbReference type="PROSITE" id="PS50157"/>
    </source>
</evidence>
<dbReference type="GO" id="GO:0005634">
    <property type="term" value="C:nucleus"/>
    <property type="evidence" value="ECO:0007669"/>
    <property type="project" value="UniProtKB-SubCell"/>
</dbReference>
<sequence length="721" mass="81545">MQFTPRPRLRPFLPEIFSPKIFSTEFVGLPNERNTGQASSHATILPTLTISPLSDRSESLHCKSVQRCLAVTVLTSIILQIDYSEPFCLYLNIPSVFFFSIPVIYSFLIQFFQQVPGRLEMGDSSEVITLSDSDDDLMVIEEKIISNPRSVDNGQGATVNISKVKQLDIEQLGFKQPTVSYIGNQAQTSVVRNTSMLVPRNTRSFIGGASSSRAQPPLTAVAPTSRAPSALHRPVRSIPVGSAIRSGARCSPAASLPKPTQPSSSRTRNALNNGHSVYGGHYMFEATEKFEPSRRSSRLNSKKIEGKFVCSYNNTSCHDLCDGAVGFINHTWSHVIHDPLESMKQKEAQENGLYMHSTDFAALSTNSTMALMKMRTCECCNVGFSSRYFKQQHVVKCHLNQGESNTVCNICELDYETPKKLEAHLHLHPAGESPYHCRKCKYRTSVRLYLYEHFIEKHINDALICPLCLYQEDFKTNVRHSKHIFVPSFVDHMRKHAANTSFRCRMCALSFSERKELDAHRINDHTRLNNLWAVTERPDIHKGRRERIIRRPKVNGIEKKFLKTTEGRRVTDEISCDGNKERAGYDSTSNGNTLLKCECGFNSWNGNRMASHLHRCQKSMKSVERHREGAQNVKDPAEELEMFAVVPQPTSTEIETKTLEEENLRKLNLEKENPNKIRTNDIVFEPIDDLILLKLLANDNKDNGTQIINDCISSILESEMD</sequence>
<keyword evidence="9" id="KW-0812">Transmembrane</keyword>
<dbReference type="STRING" id="1611254.A0A2G5VJ18"/>
<evidence type="ECO:0000256" key="1">
    <source>
        <dbReference type="ARBA" id="ARBA00004123"/>
    </source>
</evidence>
<name>A0A2G5VJ18_9PELO</name>
<dbReference type="PANTHER" id="PTHR24406">
    <property type="entry name" value="TRANSCRIPTIONAL REPRESSOR CTCFL-RELATED"/>
    <property type="match status" value="1"/>
</dbReference>
<dbReference type="GO" id="GO:0008270">
    <property type="term" value="F:zinc ion binding"/>
    <property type="evidence" value="ECO:0007669"/>
    <property type="project" value="UniProtKB-KW"/>
</dbReference>
<comment type="subcellular location">
    <subcellularLocation>
        <location evidence="1">Nucleus</location>
    </subcellularLocation>
</comment>
<feature type="region of interest" description="Disordered" evidence="8">
    <location>
        <begin position="207"/>
        <end position="230"/>
    </location>
</feature>
<protein>
    <recommendedName>
        <fullName evidence="10">C2H2-type domain-containing protein</fullName>
    </recommendedName>
</protein>
<evidence type="ECO:0000256" key="9">
    <source>
        <dbReference type="SAM" id="Phobius"/>
    </source>
</evidence>
<proteinExistence type="predicted"/>